<dbReference type="EMBL" id="JASJEV010000001">
    <property type="protein sequence ID" value="MDJ1156658.1"/>
    <property type="molecule type" value="Genomic_DNA"/>
</dbReference>
<dbReference type="RefSeq" id="WP_283739281.1">
    <property type="nucleotide sequence ID" value="NZ_JASJEV010000001.1"/>
</dbReference>
<comment type="caution">
    <text evidence="2">The sequence shown here is derived from an EMBL/GenBank/DDBJ whole genome shotgun (WGS) entry which is preliminary data.</text>
</comment>
<keyword evidence="2" id="KW-0645">Protease</keyword>
<gene>
    <name evidence="2" type="ORF">QNA08_00130</name>
</gene>
<protein>
    <submittedName>
        <fullName evidence="2">M14 family zinc carboxypeptidase</fullName>
    </submittedName>
</protein>
<dbReference type="Gene3D" id="3.40.630.10">
    <property type="entry name" value="Zn peptidases"/>
    <property type="match status" value="1"/>
</dbReference>
<organism evidence="2 3">
    <name type="scientific">Chelatococcus albus</name>
    <dbReference type="NCBI Taxonomy" id="3047466"/>
    <lineage>
        <taxon>Bacteria</taxon>
        <taxon>Pseudomonadati</taxon>
        <taxon>Pseudomonadota</taxon>
        <taxon>Alphaproteobacteria</taxon>
        <taxon>Hyphomicrobiales</taxon>
        <taxon>Chelatococcaceae</taxon>
        <taxon>Chelatococcus</taxon>
    </lineage>
</organism>
<dbReference type="InterPro" id="IPR000834">
    <property type="entry name" value="Peptidase_M14"/>
</dbReference>
<feature type="domain" description="Peptidase M14" evidence="1">
    <location>
        <begin position="320"/>
        <end position="388"/>
    </location>
</feature>
<dbReference type="GO" id="GO:0004180">
    <property type="term" value="F:carboxypeptidase activity"/>
    <property type="evidence" value="ECO:0007669"/>
    <property type="project" value="UniProtKB-KW"/>
</dbReference>
<evidence type="ECO:0000259" key="1">
    <source>
        <dbReference type="Pfam" id="PF00246"/>
    </source>
</evidence>
<name>A0ABT7ABB7_9HYPH</name>
<sequence>MTVLLDASVERTLDTLIARLEASHRGARVEAWLFEDEAERRAAERRLAAAGVAATLRSAYKPLVHVFLEEVERTGLTRVCVRYPVRPEAAPQRFLLEAYPLHALLDGVELTFVAGGADLSYTVTLGYADGRSVERRVFAPNVVRTDHVGKQVLHPCGWLRVTPVGMELPVIDEPVETEFETIFHRAVDAVCRHPWGREEPYFEALEIAVTIPGIERPLPYFDECMSTREALHEDLYFSLLEFFQRHSGRPLGDRGLQPGQIVPEVRAGAAPRLRVAIRPFDGRGEHPEPAVPLETAGTPLSFRQIEDELAALGGEPFEARSREGRAVRGTHVAGSDPGVVITAGQHANETTGVVGALRAARRLRAEPNAHFALIPLENPDGYALHRHLRRDNPRHMHHAARYTALGDDLEYREKEPLFERAARLEALRRTGATLHINLHGYPAHEWTRPLSGYLPRGFELWSIPKGFFLIMRHHPGLGAQARDFIVRLTGRLAQDERLVAYNRAQLATYRVHAGEVPFAVYNDIPCLIAENERQIFPFTLITEHPDETVYGDAFHLGHEAQMNTVLAAVELHMAGAMAA</sequence>
<evidence type="ECO:0000313" key="2">
    <source>
        <dbReference type="EMBL" id="MDJ1156658.1"/>
    </source>
</evidence>
<reference evidence="2 3" key="1">
    <citation type="submission" date="2023-05" db="EMBL/GenBank/DDBJ databases">
        <title>Chelatococcus sp. nov., a moderately thermophilic bacterium isolated from hot spring microbial mat.</title>
        <authorList>
            <person name="Hu C.-J."/>
            <person name="Li W.-J."/>
        </authorList>
    </citation>
    <scope>NUCLEOTIDE SEQUENCE [LARGE SCALE GENOMIC DNA]</scope>
    <source>
        <strain evidence="2 3">SYSU G07232</strain>
    </source>
</reference>
<keyword evidence="2" id="KW-0378">Hydrolase</keyword>
<keyword evidence="3" id="KW-1185">Reference proteome</keyword>
<evidence type="ECO:0000313" key="3">
    <source>
        <dbReference type="Proteomes" id="UP001321492"/>
    </source>
</evidence>
<proteinExistence type="predicted"/>
<dbReference type="SUPFAM" id="SSF53187">
    <property type="entry name" value="Zn-dependent exopeptidases"/>
    <property type="match status" value="1"/>
</dbReference>
<accession>A0ABT7ABB7</accession>
<keyword evidence="2" id="KW-0121">Carboxypeptidase</keyword>
<dbReference type="Proteomes" id="UP001321492">
    <property type="component" value="Unassembled WGS sequence"/>
</dbReference>
<dbReference type="Pfam" id="PF00246">
    <property type="entry name" value="Peptidase_M14"/>
    <property type="match status" value="1"/>
</dbReference>